<dbReference type="EMBL" id="SWFT01000064">
    <property type="protein sequence ID" value="KAA8904074.1"/>
    <property type="molecule type" value="Genomic_DNA"/>
</dbReference>
<dbReference type="GO" id="GO:0003677">
    <property type="term" value="F:DNA binding"/>
    <property type="evidence" value="ECO:0007669"/>
    <property type="project" value="UniProtKB-KW"/>
</dbReference>
<evidence type="ECO:0000256" key="4">
    <source>
        <dbReference type="ARBA" id="ARBA00023015"/>
    </source>
</evidence>
<keyword evidence="2" id="KW-0479">Metal-binding</keyword>
<dbReference type="PANTHER" id="PTHR31668:SF18">
    <property type="entry name" value="MALTOSE FERMENTATION REGULATORY PROTEIN MAL13-RELATED"/>
    <property type="match status" value="1"/>
</dbReference>
<protein>
    <recommendedName>
        <fullName evidence="10">Transcription factor domain-containing protein</fullName>
    </recommendedName>
</protein>
<evidence type="ECO:0000256" key="1">
    <source>
        <dbReference type="ARBA" id="ARBA00004123"/>
    </source>
</evidence>
<keyword evidence="5" id="KW-0238">DNA-binding</keyword>
<evidence type="ECO:0000256" key="3">
    <source>
        <dbReference type="ARBA" id="ARBA00022833"/>
    </source>
</evidence>
<evidence type="ECO:0000256" key="7">
    <source>
        <dbReference type="ARBA" id="ARBA00023242"/>
    </source>
</evidence>
<dbReference type="VEuPathDB" id="FungiDB:DIURU_002026"/>
<sequence>MVDHSVEPKFTPEQLLPFLHLYQAYYYGIYPVVSVPELSPRILAIPSDMTAYTLAVSIAAAVSIQLQFLTSPPTSLVVPDGFDPIKFGIETKQMIYQLDLNGTPSVDAVLIYFFMYVHSINVKGGISAGIAYLRQAIATAQILRLDVESTYAQLTPARAHVLRKVFYLLLVTERFISISHRMPPILESMIAHPRLADEEYQQLLNGFGELVKVFSIPHKSFFDSIIQYGVGSKELRRQWVIDVQFQLQSIEVSDDMSETQKLNLLLSKYWMEMLCWHMCNRQGILVDKTHGFDSLSVLFPIHVAYSFLEDTSSLSLFAFESNGPGVCIKLCELGIGLCDSISLLHDDESHTRNIAHHCLSSIFSLVTRLRNDLTFPNHLYQRIEAMVTLGSSFGVDESTFF</sequence>
<evidence type="ECO:0000256" key="6">
    <source>
        <dbReference type="ARBA" id="ARBA00023163"/>
    </source>
</evidence>
<dbReference type="CDD" id="cd12148">
    <property type="entry name" value="fungal_TF_MHR"/>
    <property type="match status" value="1"/>
</dbReference>
<dbReference type="OMA" id="QRADITM"/>
<keyword evidence="6" id="KW-0804">Transcription</keyword>
<dbReference type="GO" id="GO:0046872">
    <property type="term" value="F:metal ion binding"/>
    <property type="evidence" value="ECO:0007669"/>
    <property type="project" value="UniProtKB-KW"/>
</dbReference>
<gene>
    <name evidence="8" type="ORF">DIURU_002026</name>
</gene>
<evidence type="ECO:0000256" key="2">
    <source>
        <dbReference type="ARBA" id="ARBA00022723"/>
    </source>
</evidence>
<dbReference type="RefSeq" id="XP_034013159.1">
    <property type="nucleotide sequence ID" value="XM_034154633.1"/>
</dbReference>
<dbReference type="InterPro" id="IPR050797">
    <property type="entry name" value="Carb_Metab_Trans_Reg"/>
</dbReference>
<name>A0A642URS0_DIURU</name>
<keyword evidence="3" id="KW-0862">Zinc</keyword>
<evidence type="ECO:0008006" key="10">
    <source>
        <dbReference type="Google" id="ProtNLM"/>
    </source>
</evidence>
<proteinExistence type="predicted"/>
<keyword evidence="4" id="KW-0805">Transcription regulation</keyword>
<keyword evidence="9" id="KW-1185">Reference proteome</keyword>
<evidence type="ECO:0000256" key="5">
    <source>
        <dbReference type="ARBA" id="ARBA00023125"/>
    </source>
</evidence>
<dbReference type="GO" id="GO:0005634">
    <property type="term" value="C:nucleus"/>
    <property type="evidence" value="ECO:0007669"/>
    <property type="project" value="UniProtKB-SubCell"/>
</dbReference>
<reference evidence="8 9" key="1">
    <citation type="submission" date="2019-07" db="EMBL/GenBank/DDBJ databases">
        <title>Genome assembly of two rare yeast pathogens: Diutina rugosa and Trichomonascus ciferrii.</title>
        <authorList>
            <person name="Mixao V."/>
            <person name="Saus E."/>
            <person name="Hansen A."/>
            <person name="Lass-Flor C."/>
            <person name="Gabaldon T."/>
        </authorList>
    </citation>
    <scope>NUCLEOTIDE SEQUENCE [LARGE SCALE GENOMIC DNA]</scope>
    <source>
        <strain evidence="8 9">CBS 613</strain>
    </source>
</reference>
<accession>A0A642URS0</accession>
<dbReference type="GeneID" id="54780677"/>
<organism evidence="8 9">
    <name type="scientific">Diutina rugosa</name>
    <name type="common">Yeast</name>
    <name type="synonym">Candida rugosa</name>
    <dbReference type="NCBI Taxonomy" id="5481"/>
    <lineage>
        <taxon>Eukaryota</taxon>
        <taxon>Fungi</taxon>
        <taxon>Dikarya</taxon>
        <taxon>Ascomycota</taxon>
        <taxon>Saccharomycotina</taxon>
        <taxon>Pichiomycetes</taxon>
        <taxon>Debaryomycetaceae</taxon>
        <taxon>Diutina</taxon>
    </lineage>
</organism>
<dbReference type="PANTHER" id="PTHR31668">
    <property type="entry name" value="GLUCOSE TRANSPORT TRANSCRIPTION REGULATOR RGT1-RELATED-RELATED"/>
    <property type="match status" value="1"/>
</dbReference>
<evidence type="ECO:0000313" key="8">
    <source>
        <dbReference type="EMBL" id="KAA8904074.1"/>
    </source>
</evidence>
<dbReference type="AlphaFoldDB" id="A0A642URS0"/>
<dbReference type="OrthoDB" id="2740448at2759"/>
<dbReference type="Proteomes" id="UP000449547">
    <property type="component" value="Unassembled WGS sequence"/>
</dbReference>
<comment type="subcellular location">
    <subcellularLocation>
        <location evidence="1">Nucleus</location>
    </subcellularLocation>
</comment>
<keyword evidence="7" id="KW-0539">Nucleus</keyword>
<comment type="caution">
    <text evidence="8">The sequence shown here is derived from an EMBL/GenBank/DDBJ whole genome shotgun (WGS) entry which is preliminary data.</text>
</comment>
<evidence type="ECO:0000313" key="9">
    <source>
        <dbReference type="Proteomes" id="UP000449547"/>
    </source>
</evidence>